<feature type="transmembrane region" description="Helical" evidence="7">
    <location>
        <begin position="225"/>
        <end position="242"/>
    </location>
</feature>
<keyword evidence="9" id="KW-1185">Reference proteome</keyword>
<evidence type="ECO:0000256" key="7">
    <source>
        <dbReference type="SAM" id="Phobius"/>
    </source>
</evidence>
<dbReference type="GO" id="GO:0016020">
    <property type="term" value="C:membrane"/>
    <property type="evidence" value="ECO:0007669"/>
    <property type="project" value="UniProtKB-SubCell"/>
</dbReference>
<dbReference type="PANTHER" id="PTHR36838">
    <property type="entry name" value="AUXIN EFFLUX CARRIER FAMILY PROTEIN"/>
    <property type="match status" value="1"/>
</dbReference>
<comment type="subcellular location">
    <subcellularLocation>
        <location evidence="1">Membrane</location>
        <topology evidence="1">Multi-pass membrane protein</topology>
    </subcellularLocation>
</comment>
<keyword evidence="4 7" id="KW-0812">Transmembrane</keyword>
<dbReference type="RefSeq" id="WP_014269765.1">
    <property type="nucleotide sequence ID" value="NC_016633.1"/>
</dbReference>
<feature type="transmembrane region" description="Helical" evidence="7">
    <location>
        <begin position="168"/>
        <end position="186"/>
    </location>
</feature>
<evidence type="ECO:0000256" key="4">
    <source>
        <dbReference type="ARBA" id="ARBA00022692"/>
    </source>
</evidence>
<dbReference type="OrthoDB" id="3238334at2"/>
<reference evidence="8 9" key="1">
    <citation type="submission" date="2011-11" db="EMBL/GenBank/DDBJ databases">
        <title>Complete sequence of Spirochaeta sp. grapes.</title>
        <authorList>
            <consortium name="US DOE Joint Genome Institute"/>
            <person name="Lucas S."/>
            <person name="Han J."/>
            <person name="Lapidus A."/>
            <person name="Cheng J.-F."/>
            <person name="Goodwin L."/>
            <person name="Pitluck S."/>
            <person name="Peters L."/>
            <person name="Ovchinnikova G."/>
            <person name="Munk A.C."/>
            <person name="Detter J.C."/>
            <person name="Han C."/>
            <person name="Tapia R."/>
            <person name="Land M."/>
            <person name="Hauser L."/>
            <person name="Kyrpides N."/>
            <person name="Ivanova N."/>
            <person name="Pagani I."/>
            <person name="Ritalahtilisa K."/>
            <person name="Loeffler F."/>
            <person name="Woyke T."/>
        </authorList>
    </citation>
    <scope>NUCLEOTIDE SEQUENCE [LARGE SCALE GENOMIC DNA]</scope>
    <source>
        <strain evidence="9">ATCC BAA-1885 / DSM 22778 / Grapes</strain>
    </source>
</reference>
<dbReference type="eggNOG" id="COG0679">
    <property type="taxonomic scope" value="Bacteria"/>
</dbReference>
<protein>
    <submittedName>
        <fullName evidence="8">Putative permease</fullName>
    </submittedName>
</protein>
<evidence type="ECO:0000256" key="5">
    <source>
        <dbReference type="ARBA" id="ARBA00022989"/>
    </source>
</evidence>
<dbReference type="PANTHER" id="PTHR36838:SF3">
    <property type="entry name" value="TRANSPORTER AUXIN EFFLUX CARRIER EC FAMILY"/>
    <property type="match status" value="1"/>
</dbReference>
<gene>
    <name evidence="8" type="ordered locus">SpiGrapes_1093</name>
</gene>
<dbReference type="Pfam" id="PF03547">
    <property type="entry name" value="Mem_trans"/>
    <property type="match status" value="1"/>
</dbReference>
<feature type="transmembrane region" description="Helical" evidence="7">
    <location>
        <begin position="34"/>
        <end position="55"/>
    </location>
</feature>
<keyword evidence="5 7" id="KW-1133">Transmembrane helix</keyword>
<evidence type="ECO:0000313" key="9">
    <source>
        <dbReference type="Proteomes" id="UP000005632"/>
    </source>
</evidence>
<keyword evidence="2" id="KW-0813">Transport</keyword>
<feature type="transmembrane region" description="Helical" evidence="7">
    <location>
        <begin position="6"/>
        <end position="22"/>
    </location>
</feature>
<feature type="transmembrane region" description="Helical" evidence="7">
    <location>
        <begin position="248"/>
        <end position="269"/>
    </location>
</feature>
<dbReference type="Proteomes" id="UP000005632">
    <property type="component" value="Chromosome"/>
</dbReference>
<keyword evidence="6 7" id="KW-0472">Membrane</keyword>
<organism evidence="8 9">
    <name type="scientific">Sphaerochaeta pleomorpha (strain ATCC BAA-1885 / DSM 22778 / Grapes)</name>
    <dbReference type="NCBI Taxonomy" id="158190"/>
    <lineage>
        <taxon>Bacteria</taxon>
        <taxon>Pseudomonadati</taxon>
        <taxon>Spirochaetota</taxon>
        <taxon>Spirochaetia</taxon>
        <taxon>Spirochaetales</taxon>
        <taxon>Sphaerochaetaceae</taxon>
        <taxon>Sphaerochaeta</taxon>
    </lineage>
</organism>
<evidence type="ECO:0000313" key="8">
    <source>
        <dbReference type="EMBL" id="AEV28916.1"/>
    </source>
</evidence>
<accession>G8QS55</accession>
<evidence type="ECO:0000256" key="3">
    <source>
        <dbReference type="ARBA" id="ARBA00022475"/>
    </source>
</evidence>
<sequence>MEQSFSQPLSFLFIIFLANILKRFGIFGKDDFKVLAKITLNVTLPAAIIASFDSFSMDYTLFILVGYGILANVILMGVAYWIMRKESNNKKAYALLNGATYNIGNFSFPFIQGLFGAPGLVVAALFDLGNALMTTGFTYSIASSTAGGTRPSPKDLAKKLLESAPFDTYLVMLTLSFFNLHLPLVLSQTMQMIGKANPIIAMFMIGLMLDIHFEKDWIRDSIKILSIRLLSGIAFSAAIWYFTPLDTVVKITLVLIFFSPISTISAAFTERCTHDGRLSSFTTSLSVIASIGLYLFLIPLLMA</sequence>
<dbReference type="GO" id="GO:0055085">
    <property type="term" value="P:transmembrane transport"/>
    <property type="evidence" value="ECO:0007669"/>
    <property type="project" value="InterPro"/>
</dbReference>
<dbReference type="InterPro" id="IPR004776">
    <property type="entry name" value="Mem_transp_PIN-like"/>
</dbReference>
<feature type="transmembrane region" description="Helical" evidence="7">
    <location>
        <begin position="281"/>
        <end position="302"/>
    </location>
</feature>
<keyword evidence="3" id="KW-1003">Cell membrane</keyword>
<dbReference type="AlphaFoldDB" id="G8QS55"/>
<proteinExistence type="predicted"/>
<feature type="transmembrane region" description="Helical" evidence="7">
    <location>
        <begin position="61"/>
        <end position="83"/>
    </location>
</feature>
<evidence type="ECO:0000256" key="1">
    <source>
        <dbReference type="ARBA" id="ARBA00004141"/>
    </source>
</evidence>
<evidence type="ECO:0000256" key="6">
    <source>
        <dbReference type="ARBA" id="ARBA00023136"/>
    </source>
</evidence>
<dbReference type="HOGENOM" id="CLU_056175_6_0_12"/>
<name>G8QS55_SPHPG</name>
<evidence type="ECO:0000256" key="2">
    <source>
        <dbReference type="ARBA" id="ARBA00022448"/>
    </source>
</evidence>
<dbReference type="EMBL" id="CP003155">
    <property type="protein sequence ID" value="AEV28916.1"/>
    <property type="molecule type" value="Genomic_DNA"/>
</dbReference>
<dbReference type="KEGG" id="sgp:SpiGrapes_1093"/>
<dbReference type="STRING" id="158190.SpiGrapes_1093"/>